<evidence type="ECO:0000313" key="3">
    <source>
        <dbReference type="Proteomes" id="UP001500936"/>
    </source>
</evidence>
<keyword evidence="1" id="KW-1133">Transmembrane helix</keyword>
<feature type="transmembrane region" description="Helical" evidence="1">
    <location>
        <begin position="46"/>
        <end position="64"/>
    </location>
</feature>
<reference evidence="3" key="1">
    <citation type="journal article" date="2019" name="Int. J. Syst. Evol. Microbiol.">
        <title>The Global Catalogue of Microorganisms (GCM) 10K type strain sequencing project: providing services to taxonomists for standard genome sequencing and annotation.</title>
        <authorList>
            <consortium name="The Broad Institute Genomics Platform"/>
            <consortium name="The Broad Institute Genome Sequencing Center for Infectious Disease"/>
            <person name="Wu L."/>
            <person name="Ma J."/>
        </authorList>
    </citation>
    <scope>NUCLEOTIDE SEQUENCE [LARGE SCALE GENOMIC DNA]</scope>
    <source>
        <strain evidence="3">JCM 17925</strain>
    </source>
</reference>
<name>A0ABP8KGS2_9BACT</name>
<keyword evidence="1" id="KW-0812">Transmembrane</keyword>
<evidence type="ECO:0000313" key="2">
    <source>
        <dbReference type="EMBL" id="GAA4406357.1"/>
    </source>
</evidence>
<protein>
    <recommendedName>
        <fullName evidence="4">DUF4293 family protein</fullName>
    </recommendedName>
</protein>
<evidence type="ECO:0008006" key="4">
    <source>
        <dbReference type="Google" id="ProtNLM"/>
    </source>
</evidence>
<comment type="caution">
    <text evidence="2">The sequence shown here is derived from an EMBL/GenBank/DDBJ whole genome shotgun (WGS) entry which is preliminary data.</text>
</comment>
<feature type="transmembrane region" description="Helical" evidence="1">
    <location>
        <begin position="71"/>
        <end position="88"/>
    </location>
</feature>
<evidence type="ECO:0000256" key="1">
    <source>
        <dbReference type="SAM" id="Phobius"/>
    </source>
</evidence>
<sequence>MRSPFFSIFLLVLVVLDGWLLAHPNLIGRAGVFVYKYDYLKTFPSALATVAAVVGLALLLSWGARRLARPAALTLSALLLVLGVLWLIQSIGQFTSGIYRLTGAGFKAGAILLPGLTVLVFAAGLFEALLTKAPRVSRRSR</sequence>
<keyword evidence="3" id="KW-1185">Reference proteome</keyword>
<dbReference type="EMBL" id="BAABHB010000004">
    <property type="protein sequence ID" value="GAA4406357.1"/>
    <property type="molecule type" value="Genomic_DNA"/>
</dbReference>
<organism evidence="2 3">
    <name type="scientific">Nibrella viscosa</name>
    <dbReference type="NCBI Taxonomy" id="1084524"/>
    <lineage>
        <taxon>Bacteria</taxon>
        <taxon>Pseudomonadati</taxon>
        <taxon>Bacteroidota</taxon>
        <taxon>Cytophagia</taxon>
        <taxon>Cytophagales</taxon>
        <taxon>Spirosomataceae</taxon>
        <taxon>Nibrella</taxon>
    </lineage>
</organism>
<keyword evidence="1" id="KW-0472">Membrane</keyword>
<proteinExistence type="predicted"/>
<dbReference type="Proteomes" id="UP001500936">
    <property type="component" value="Unassembled WGS sequence"/>
</dbReference>
<dbReference type="RefSeq" id="WP_345267692.1">
    <property type="nucleotide sequence ID" value="NZ_BAABHB010000004.1"/>
</dbReference>
<gene>
    <name evidence="2" type="ORF">GCM10023187_25720</name>
</gene>
<feature type="transmembrane region" description="Helical" evidence="1">
    <location>
        <begin position="108"/>
        <end position="131"/>
    </location>
</feature>
<accession>A0ABP8KGS2</accession>